<dbReference type="RefSeq" id="WP_177200176.1">
    <property type="nucleotide sequence ID" value="NZ_FOXP01000008.1"/>
</dbReference>
<dbReference type="Proteomes" id="UP000199586">
    <property type="component" value="Unassembled WGS sequence"/>
</dbReference>
<feature type="domain" description="ABC-2 type transporter transmembrane" evidence="6">
    <location>
        <begin position="176"/>
        <end position="460"/>
    </location>
</feature>
<feature type="transmembrane region" description="Helical" evidence="5">
    <location>
        <begin position="445"/>
        <end position="469"/>
    </location>
</feature>
<dbReference type="PANTHER" id="PTHR43471">
    <property type="entry name" value="ABC TRANSPORTER PERMEASE"/>
    <property type="match status" value="1"/>
</dbReference>
<keyword evidence="4 5" id="KW-0472">Membrane</keyword>
<feature type="transmembrane region" description="Helical" evidence="5">
    <location>
        <begin position="419"/>
        <end position="439"/>
    </location>
</feature>
<dbReference type="GO" id="GO:0140359">
    <property type="term" value="F:ABC-type transporter activity"/>
    <property type="evidence" value="ECO:0007669"/>
    <property type="project" value="InterPro"/>
</dbReference>
<feature type="transmembrane region" description="Helical" evidence="5">
    <location>
        <begin position="312"/>
        <end position="336"/>
    </location>
</feature>
<comment type="subcellular location">
    <subcellularLocation>
        <location evidence="1">Membrane</location>
        <topology evidence="1">Multi-pass membrane protein</topology>
    </subcellularLocation>
</comment>
<protein>
    <submittedName>
        <fullName evidence="7">ABC-2 type transport system permease protein</fullName>
    </submittedName>
</protein>
<proteinExistence type="predicted"/>
<dbReference type="InterPro" id="IPR013525">
    <property type="entry name" value="ABC2_TM"/>
</dbReference>
<name>A0A1I5THD6_9SPHN</name>
<dbReference type="AlphaFoldDB" id="A0A1I5THD6"/>
<dbReference type="STRING" id="634430.SAMN04488241_10835"/>
<keyword evidence="3 5" id="KW-1133">Transmembrane helix</keyword>
<sequence>MSRILLVAAREFRQIAATRSFWLTLLILPLAFAIGPLASRFMDRSETTRVMLIDRTGGQTAQAIARRLKLDDDRRVLVALSRYVDRHHLEAADPGATWARHDRWYTDEEVARFAATGGVSGALAAIRRIKPAEVPDFVAPEPDYALVPVPPAIAAAPAARLDALLRPLLRPDGKAEPLDYALLVPAEFGRAPLVRLWSNGQPSADFVQPVQQVLGRELQSRYLAASGVAPATARAAAMLTPAIAVQTPTRDSVRQRTLIRSILPLASAYILLMSLILSGSWMLQGSVEERSNKLIEAMLACVSPDELMYGKLVGTVAIGLSMVATWAACGLFAAYATHGAIADMIRPALEPVSSVGAIATILYFFVLGYVMVAMIFLAIGATAESMRDAQGYLTPVLLIIMVPVTVLVQAVLRGSEGVGVQVLTWIPIYTPFAILARLGTGVPTWQVLGAGALLAAFVALEMVALGRVFRASLLASGGRPSLSALSRMMRRPA</sequence>
<gene>
    <name evidence="7" type="ORF">SAMN04488241_10835</name>
</gene>
<evidence type="ECO:0000256" key="4">
    <source>
        <dbReference type="ARBA" id="ARBA00023136"/>
    </source>
</evidence>
<dbReference type="GO" id="GO:0016020">
    <property type="term" value="C:membrane"/>
    <property type="evidence" value="ECO:0007669"/>
    <property type="project" value="UniProtKB-SubCell"/>
</dbReference>
<evidence type="ECO:0000256" key="5">
    <source>
        <dbReference type="SAM" id="Phobius"/>
    </source>
</evidence>
<reference evidence="7 8" key="1">
    <citation type="submission" date="2016-10" db="EMBL/GenBank/DDBJ databases">
        <authorList>
            <person name="de Groot N.N."/>
        </authorList>
    </citation>
    <scope>NUCLEOTIDE SEQUENCE [LARGE SCALE GENOMIC DNA]</scope>
    <source>
        <strain evidence="7 8">CGMCC 1.9113</strain>
    </source>
</reference>
<feature type="transmembrane region" description="Helical" evidence="5">
    <location>
        <begin position="357"/>
        <end position="380"/>
    </location>
</feature>
<keyword evidence="2 5" id="KW-0812">Transmembrane</keyword>
<evidence type="ECO:0000313" key="8">
    <source>
        <dbReference type="Proteomes" id="UP000199586"/>
    </source>
</evidence>
<evidence type="ECO:0000256" key="2">
    <source>
        <dbReference type="ARBA" id="ARBA00022692"/>
    </source>
</evidence>
<keyword evidence="8" id="KW-1185">Reference proteome</keyword>
<feature type="transmembrane region" description="Helical" evidence="5">
    <location>
        <begin position="20"/>
        <end position="39"/>
    </location>
</feature>
<feature type="transmembrane region" description="Helical" evidence="5">
    <location>
        <begin position="262"/>
        <end position="283"/>
    </location>
</feature>
<dbReference type="EMBL" id="FOXP01000008">
    <property type="protein sequence ID" value="SFP82453.1"/>
    <property type="molecule type" value="Genomic_DNA"/>
</dbReference>
<evidence type="ECO:0000256" key="1">
    <source>
        <dbReference type="ARBA" id="ARBA00004141"/>
    </source>
</evidence>
<dbReference type="PANTHER" id="PTHR43471:SF3">
    <property type="entry name" value="ABC TRANSPORTER PERMEASE PROTEIN NATB"/>
    <property type="match status" value="1"/>
</dbReference>
<evidence type="ECO:0000259" key="6">
    <source>
        <dbReference type="Pfam" id="PF12698"/>
    </source>
</evidence>
<organism evidence="7 8">
    <name type="scientific">Sphingomonas rubra</name>
    <dbReference type="NCBI Taxonomy" id="634430"/>
    <lineage>
        <taxon>Bacteria</taxon>
        <taxon>Pseudomonadati</taxon>
        <taxon>Pseudomonadota</taxon>
        <taxon>Alphaproteobacteria</taxon>
        <taxon>Sphingomonadales</taxon>
        <taxon>Sphingomonadaceae</taxon>
        <taxon>Sphingomonas</taxon>
    </lineage>
</organism>
<accession>A0A1I5THD6</accession>
<dbReference type="Pfam" id="PF12698">
    <property type="entry name" value="ABC2_membrane_3"/>
    <property type="match status" value="1"/>
</dbReference>
<feature type="transmembrane region" description="Helical" evidence="5">
    <location>
        <begin position="392"/>
        <end position="412"/>
    </location>
</feature>
<evidence type="ECO:0000313" key="7">
    <source>
        <dbReference type="EMBL" id="SFP82453.1"/>
    </source>
</evidence>
<evidence type="ECO:0000256" key="3">
    <source>
        <dbReference type="ARBA" id="ARBA00022989"/>
    </source>
</evidence>